<proteinExistence type="predicted"/>
<dbReference type="RefSeq" id="WP_237382620.1">
    <property type="nucleotide sequence ID" value="NZ_CP071793.1"/>
</dbReference>
<dbReference type="Gene3D" id="2.60.120.650">
    <property type="entry name" value="Cupin"/>
    <property type="match status" value="1"/>
</dbReference>
<organism evidence="2 3">
    <name type="scientific">Sulfidibacter corallicola</name>
    <dbReference type="NCBI Taxonomy" id="2818388"/>
    <lineage>
        <taxon>Bacteria</taxon>
        <taxon>Pseudomonadati</taxon>
        <taxon>Acidobacteriota</taxon>
        <taxon>Holophagae</taxon>
        <taxon>Acanthopleuribacterales</taxon>
        <taxon>Acanthopleuribacteraceae</taxon>
        <taxon>Sulfidibacter</taxon>
    </lineage>
</organism>
<dbReference type="Pfam" id="PF13621">
    <property type="entry name" value="Cupin_8"/>
    <property type="match status" value="1"/>
</dbReference>
<dbReference type="InterPro" id="IPR003347">
    <property type="entry name" value="JmjC_dom"/>
</dbReference>
<dbReference type="AlphaFoldDB" id="A0A8A4TU01"/>
<dbReference type="KEGG" id="scor:J3U87_08570"/>
<accession>A0A8A4TU01</accession>
<dbReference type="SMART" id="SM00558">
    <property type="entry name" value="JmjC"/>
    <property type="match status" value="1"/>
</dbReference>
<dbReference type="InterPro" id="IPR041667">
    <property type="entry name" value="Cupin_8"/>
</dbReference>
<sequence length="281" mass="31949">MFEAPGLEPLPVSSAIDRAVFTRDYARPRRPVLIRGAVAHWGALARWTPSFFREHFGDRPVRVEGRSLSFGELVDAIEASTPSQPAPYLHNHYIYHHLPEVVADIEPLPEIWHGNLLQHARFPHAGLLPDGKIGLFLGGDGASFPVLHRDTFHTHAFVTQVYGTKSVWLYGPDQTKRVYPKPEVPTHSRIEHPHDPDLNTYPDFAEVRGYTGTLTPGDTLFIPAWWWHTTYMPETSISVSVNYVDATNRWAFLADIWRERDGRRPLRKVATIAKIAALAWR</sequence>
<dbReference type="PANTHER" id="PTHR12461">
    <property type="entry name" value="HYPOXIA-INDUCIBLE FACTOR 1 ALPHA INHIBITOR-RELATED"/>
    <property type="match status" value="1"/>
</dbReference>
<reference evidence="2" key="1">
    <citation type="submission" date="2021-03" db="EMBL/GenBank/DDBJ databases">
        <title>Acanthopleuribacteraceae sp. M133.</title>
        <authorList>
            <person name="Wang G."/>
        </authorList>
    </citation>
    <scope>NUCLEOTIDE SEQUENCE</scope>
    <source>
        <strain evidence="2">M133</strain>
    </source>
</reference>
<dbReference type="PROSITE" id="PS51184">
    <property type="entry name" value="JMJC"/>
    <property type="match status" value="1"/>
</dbReference>
<gene>
    <name evidence="2" type="ORF">J3U87_08570</name>
</gene>
<evidence type="ECO:0000313" key="2">
    <source>
        <dbReference type="EMBL" id="QTD52512.1"/>
    </source>
</evidence>
<keyword evidence="3" id="KW-1185">Reference proteome</keyword>
<evidence type="ECO:0000313" key="3">
    <source>
        <dbReference type="Proteomes" id="UP000663929"/>
    </source>
</evidence>
<evidence type="ECO:0000259" key="1">
    <source>
        <dbReference type="PROSITE" id="PS51184"/>
    </source>
</evidence>
<dbReference type="Proteomes" id="UP000663929">
    <property type="component" value="Chromosome"/>
</dbReference>
<dbReference type="SUPFAM" id="SSF51197">
    <property type="entry name" value="Clavaminate synthase-like"/>
    <property type="match status" value="1"/>
</dbReference>
<dbReference type="PANTHER" id="PTHR12461:SF105">
    <property type="entry name" value="HYPOXIA-INDUCIBLE FACTOR 1-ALPHA INHIBITOR"/>
    <property type="match status" value="1"/>
</dbReference>
<protein>
    <submittedName>
        <fullName evidence="2">Cupin-like domain-containing protein</fullName>
    </submittedName>
</protein>
<name>A0A8A4TU01_SULCO</name>
<dbReference type="EMBL" id="CP071793">
    <property type="protein sequence ID" value="QTD52512.1"/>
    <property type="molecule type" value="Genomic_DNA"/>
</dbReference>
<feature type="domain" description="JmjC" evidence="1">
    <location>
        <begin position="87"/>
        <end position="260"/>
    </location>
</feature>